<evidence type="ECO:0000256" key="2">
    <source>
        <dbReference type="ARBA" id="ARBA00022723"/>
    </source>
</evidence>
<accession>A0A2S7K597</accession>
<dbReference type="InterPro" id="IPR036866">
    <property type="entry name" value="RibonucZ/Hydroxyglut_hydro"/>
</dbReference>
<dbReference type="PANTHER" id="PTHR42978">
    <property type="entry name" value="QUORUM-QUENCHING LACTONASE YTNP-RELATED-RELATED"/>
    <property type="match status" value="1"/>
</dbReference>
<dbReference type="GO" id="GO:0016787">
    <property type="term" value="F:hydrolase activity"/>
    <property type="evidence" value="ECO:0007669"/>
    <property type="project" value="UniProtKB-KW"/>
</dbReference>
<dbReference type="InterPro" id="IPR001279">
    <property type="entry name" value="Metallo-B-lactamas"/>
</dbReference>
<dbReference type="OrthoDB" id="9773738at2"/>
<dbReference type="GO" id="GO:0046872">
    <property type="term" value="F:metal ion binding"/>
    <property type="evidence" value="ECO:0007669"/>
    <property type="project" value="UniProtKB-KW"/>
</dbReference>
<evidence type="ECO:0000259" key="5">
    <source>
        <dbReference type="SMART" id="SM00849"/>
    </source>
</evidence>
<protein>
    <submittedName>
        <fullName evidence="6">MBL fold metallo-hydrolase</fullName>
    </submittedName>
</protein>
<evidence type="ECO:0000256" key="3">
    <source>
        <dbReference type="ARBA" id="ARBA00022801"/>
    </source>
</evidence>
<keyword evidence="2" id="KW-0479">Metal-binding</keyword>
<feature type="domain" description="Metallo-beta-lactamase" evidence="5">
    <location>
        <begin position="55"/>
        <end position="263"/>
    </location>
</feature>
<dbReference type="InterPro" id="IPR051013">
    <property type="entry name" value="MBL_superfamily_lactonases"/>
</dbReference>
<dbReference type="Pfam" id="PF00753">
    <property type="entry name" value="Lactamase_B"/>
    <property type="match status" value="1"/>
</dbReference>
<dbReference type="CDD" id="cd16277">
    <property type="entry name" value="metallo-hydrolase-like_MBL-fold"/>
    <property type="match status" value="1"/>
</dbReference>
<dbReference type="Proteomes" id="UP000239504">
    <property type="component" value="Unassembled WGS sequence"/>
</dbReference>
<dbReference type="Gene3D" id="3.60.15.10">
    <property type="entry name" value="Ribonuclease Z/Hydroxyacylglutathione hydrolase-like"/>
    <property type="match status" value="1"/>
</dbReference>
<evidence type="ECO:0000313" key="6">
    <source>
        <dbReference type="EMBL" id="PQA87687.1"/>
    </source>
</evidence>
<proteinExistence type="inferred from homology"/>
<dbReference type="EMBL" id="PJCH01000006">
    <property type="protein sequence ID" value="PQA87687.1"/>
    <property type="molecule type" value="Genomic_DNA"/>
</dbReference>
<evidence type="ECO:0000256" key="4">
    <source>
        <dbReference type="ARBA" id="ARBA00022833"/>
    </source>
</evidence>
<evidence type="ECO:0000256" key="1">
    <source>
        <dbReference type="ARBA" id="ARBA00007749"/>
    </source>
</evidence>
<comment type="similarity">
    <text evidence="1">Belongs to the metallo-beta-lactamase superfamily.</text>
</comment>
<sequence>MKWRIGDITVTRIVDMEEPHADGAFLMPDATREAVAAIDWLRPNFADEEGNIKMSFHAFVVETPSVTIMVDTCIGSDKDRGGGPMDKLKTPFLENLAAAGFSPEDIDVVLCTHLHIDHVGWNTRLVDGRWVPTFPKARYLMGRTEFDFWRDQEFDQLHQLVFDDSVRPVFEAGLVDLVETDHKICEEARLVSTPGHTPGHVSVELESKNERAFITGDMAHHPCQLAHPEWATNFDSDKSQSTDTRRRVFAELAGKPVLVLGTHFAEPTAGRIVRDGDAFRLKT</sequence>
<dbReference type="PANTHER" id="PTHR42978:SF6">
    <property type="entry name" value="QUORUM-QUENCHING LACTONASE YTNP-RELATED"/>
    <property type="match status" value="1"/>
</dbReference>
<gene>
    <name evidence="6" type="ORF">CW354_11095</name>
</gene>
<dbReference type="SUPFAM" id="SSF56281">
    <property type="entry name" value="Metallo-hydrolase/oxidoreductase"/>
    <property type="match status" value="1"/>
</dbReference>
<name>A0A2S7K597_9PROT</name>
<keyword evidence="3 6" id="KW-0378">Hydrolase</keyword>
<organism evidence="6 7">
    <name type="scientific">Hyphococcus luteus</name>
    <dbReference type="NCBI Taxonomy" id="2058213"/>
    <lineage>
        <taxon>Bacteria</taxon>
        <taxon>Pseudomonadati</taxon>
        <taxon>Pseudomonadota</taxon>
        <taxon>Alphaproteobacteria</taxon>
        <taxon>Parvularculales</taxon>
        <taxon>Parvularculaceae</taxon>
        <taxon>Hyphococcus</taxon>
    </lineage>
</organism>
<comment type="caution">
    <text evidence="6">The sequence shown here is derived from an EMBL/GenBank/DDBJ whole genome shotgun (WGS) entry which is preliminary data.</text>
</comment>
<evidence type="ECO:0000313" key="7">
    <source>
        <dbReference type="Proteomes" id="UP000239504"/>
    </source>
</evidence>
<reference evidence="6 7" key="1">
    <citation type="submission" date="2017-12" db="EMBL/GenBank/DDBJ databases">
        <authorList>
            <person name="Hurst M.R.H."/>
        </authorList>
    </citation>
    <scope>NUCLEOTIDE SEQUENCE [LARGE SCALE GENOMIC DNA]</scope>
    <source>
        <strain evidence="6 7">SY-3-19</strain>
    </source>
</reference>
<dbReference type="SMART" id="SM00849">
    <property type="entry name" value="Lactamase_B"/>
    <property type="match status" value="1"/>
</dbReference>
<dbReference type="AlphaFoldDB" id="A0A2S7K597"/>
<keyword evidence="7" id="KW-1185">Reference proteome</keyword>
<keyword evidence="4" id="KW-0862">Zinc</keyword>